<sequence length="2409" mass="259266">MRPKGGMFLGDVDLADFDASFFEISGTEAIAMDPNQRQMLEVVFEGLENAGIPLEKLDGAPVACFVGSYASDYGDMQNRDAEDRPANCPIGVGRAIMANRLSYFLNIKGPSVTIDTACSGSLVGLDLACRSLQSGEVDAAIVATSNLYLNPDHVMDAGNVGQAHSPSALCHTFDADADGYVKAEAVSCVIVKRLADAIRDRDPIRAVVRGTASNSNGRTGGIASPSSTDQAAAIRAAYANAGITNYNDTAYLECHGTGTQAGDPTEVTGAGSVFAATRPADKPLIIGSIKSNVGHSEPAAGNSGLIKTVLAIEKGLIPGTPTFMKPSPKIDFIGNKVKASRVSLAWPDEGYPLRRASINSFGYGGSNAHAIIEQAPVEGRENHIFSIKTDSSADDEEDEDDEEIEDTAARRPFVLVLSANDAASLKGNMQALTNHLVNPRVKVRLSDLAYTLSERRTRLWHRAYVSTASTEIEESDFVVARKAPSPPKLGFVFTGQGAQWPQMGRDLLAFFPSITRSILEELDAVLQAQPEAPKWSLLTELTEPRSAEHLRQPEFSQPLVTALQLVIVAILESWGVKPSSVVGHSSGEIAAAYAAGLLDRAGAIKAAFYRGRAAVNRKADAEPNVGMLAVGLGVEGVAPFIEKAEYVGKVWIACLNSPSSLTISGKKPALEALAEELKAAGHFARLLQVDLAYHSALMSVIGDEYDRLLRTDQAFQPLSDGSLSQVSMFSSVTASKKESPADALYWKTNMVSPVRFAEALKELVTKDSPDLLIEIGPSGALAGPVSQVLKSLPSGSDVAYTASWSRGANAGKSLFDVAGRLFATGHPIDLERVNEYDINTVRTIVDLPNYSWNHSVKYWHENAASKDWRYKQFITHDLLGSKIPGTSWESPTWRKHLNLADVPWLRDHKMGPDVLIPGAGLATMALEAMYQKHRALNPDLDISSPNELAYRFRNVKFDRAVVVDEGKPTTIMLTLTRVPGSKDWHEFRIRTTAAGVVYEHCAGLIRVQEPLDESETLKGDDLAPLRHPQSAKLWYKAQRQVGMGFGPTFQLIKSIESVSGSRTCRTIVSLEPPPSKWDPQSYYPLHPAVLDSCLQTATPANAAGERSLIKDTMIPALVDDMVINKMPRNLYEGLSVAESVYTGRGRRDVAKSWIANVGIYDPQTGAPILRVRGLNYVRLDVDEKPDPHVFHTVTWKPDISLLTQHQLTFLSSESASRLETVIDLVAHKKPALKVVEINLDGADTSSLWFQAESLAQARQAYTQYDFATPDAKTLVTVQAGHEGKRNAAFHLLARAKEGLGLPVSEPTYDLAIVKGPSEAAAGEIMTSLKPLLKPDAFALLVAGRDGVAGALAAGAPGSSDVEEGLESGSPASPESPGTPSEASSSSGAPSSDDTPVSSLGTTPGDTSKIFGDNHYFSARRKLQRLAKANSISDLASALEIPTLLSSSPAYLLTNNSTDVKTAQDGPWHLTIALFEEETVSPLTPSLRSALETSGWTVNTAPITKLAGREHAKDEDKSAVLILDDLSKPGVLARIPEAQWDALKALIATATPLLWVTKGAQTSHVTHPGNALVLGLFRVARREDPQARLHVLDVQSATSPATTWAIEQVLRKIRTSGRDSADVETEYAERDGVLLVQRLVPDTPVNDFKAAESGKGLEPVVKGLHATEAQVRLQAEKIGTLQSLTWCETDTGEVPMEAGMVEIEVMAVAVNFKDVATTMGIVPENEHMIGCECAGYIKRIGPGVTRNFKVGDRVAAMRSGTYVNRVQCPQDRVHVIPDNMSFEDAATIPLVYLTAIYALYHLGNLREGQSVLIHSAAGGVGIAAIQLAKYKKADIFVTVGTDDKREFLAKNFDIPANRMFSSRNTKFAEEIRRETGGRGVDVILNSLIGELLDESWRLTADGGIMVEIGKRDIVDRNTLAMEPFDRNCSFRAVDLSYTKEITNELIGDLLDEIFDLVEGGHIGPIHPVTTYGFDKVIDALSYIRRGQHIGKIVVSSGEQDVQLPIRPAVRKLRLQPEGASYLIVGGLKGLCGSVAVHLARHGARHIIALSRSGTNDEASARVIQNCAAYGCEVTDAKGDVGDLDFVRSVFRSARPRRIAGVIQGAMVLRDKPFETMTHDDYHTAIHAKVAGTWNLHSAAQQEQKQPLDFFTMLSSISGVVGNKGQANYAAANAFLDAFASYRRSLGLRANTVDLGAIEDVGYIAEQGNGLEARFDKKQWTPIDEGMLRRIISYSVFQQDDGTGGAPLNPTSGAQLITGLAYPLTDDGSNDLAGEPRFRYLFNRHGAGGNGDGNDADGGSGDNNNAADQAIKAFKVLQASGGEPAALNKAAVGVLQTQITKVLRLETEMEPGKPLMAYGLDSLSAVELRGWVRQKLGAELSTLDITNASSLIALCEKLVGKLVSPGIEAAK</sequence>
<dbReference type="InterPro" id="IPR057326">
    <property type="entry name" value="KR_dom"/>
</dbReference>
<feature type="domain" description="Carrier" evidence="8">
    <location>
        <begin position="2324"/>
        <end position="2400"/>
    </location>
</feature>
<dbReference type="InterPro" id="IPR001227">
    <property type="entry name" value="Ac_transferase_dom_sf"/>
</dbReference>
<dbReference type="InterPro" id="IPR049552">
    <property type="entry name" value="PKS_DH_N"/>
</dbReference>
<evidence type="ECO:0000256" key="3">
    <source>
        <dbReference type="ARBA" id="ARBA00022679"/>
    </source>
</evidence>
<evidence type="ECO:0000259" key="8">
    <source>
        <dbReference type="PROSITE" id="PS50075"/>
    </source>
</evidence>
<gene>
    <name evidence="11" type="ORF">N656DRAFT_730717</name>
</gene>
<dbReference type="InterPro" id="IPR014043">
    <property type="entry name" value="Acyl_transferase_dom"/>
</dbReference>
<dbReference type="InterPro" id="IPR049551">
    <property type="entry name" value="PKS_DH_C"/>
</dbReference>
<dbReference type="InterPro" id="IPR032821">
    <property type="entry name" value="PKS_assoc"/>
</dbReference>
<dbReference type="InterPro" id="IPR014030">
    <property type="entry name" value="Ketoacyl_synth_N"/>
</dbReference>
<dbReference type="InterPro" id="IPR016035">
    <property type="entry name" value="Acyl_Trfase/lysoPLipase"/>
</dbReference>
<dbReference type="RefSeq" id="XP_064670766.1">
    <property type="nucleotide sequence ID" value="XM_064812630.1"/>
</dbReference>
<evidence type="ECO:0000259" key="10">
    <source>
        <dbReference type="PROSITE" id="PS52019"/>
    </source>
</evidence>
<evidence type="ECO:0000256" key="1">
    <source>
        <dbReference type="ARBA" id="ARBA00022450"/>
    </source>
</evidence>
<dbReference type="PROSITE" id="PS52004">
    <property type="entry name" value="KS3_2"/>
    <property type="match status" value="1"/>
</dbReference>
<dbReference type="CDD" id="cd05195">
    <property type="entry name" value="enoyl_red"/>
    <property type="match status" value="1"/>
</dbReference>
<dbReference type="CDD" id="cd00833">
    <property type="entry name" value="PKS"/>
    <property type="match status" value="1"/>
</dbReference>
<dbReference type="GO" id="GO:0016491">
    <property type="term" value="F:oxidoreductase activity"/>
    <property type="evidence" value="ECO:0007669"/>
    <property type="project" value="UniProtKB-KW"/>
</dbReference>
<feature type="region of interest" description="C-terminal hotdog fold" evidence="6">
    <location>
        <begin position="1026"/>
        <end position="1185"/>
    </location>
</feature>
<dbReference type="SMART" id="SM00826">
    <property type="entry name" value="PKS_DH"/>
    <property type="match status" value="1"/>
</dbReference>
<evidence type="ECO:0000313" key="11">
    <source>
        <dbReference type="EMBL" id="KAK4113196.1"/>
    </source>
</evidence>
<dbReference type="InterPro" id="IPR020841">
    <property type="entry name" value="PKS_Beta-ketoAc_synthase_dom"/>
</dbReference>
<comment type="caution">
    <text evidence="11">The sequence shown here is derived from an EMBL/GenBank/DDBJ whole genome shotgun (WGS) entry which is preliminary data.</text>
</comment>
<dbReference type="Pfam" id="PF16197">
    <property type="entry name" value="KAsynt_C_assoc"/>
    <property type="match status" value="1"/>
</dbReference>
<dbReference type="GO" id="GO:1901336">
    <property type="term" value="P:lactone biosynthetic process"/>
    <property type="evidence" value="ECO:0007669"/>
    <property type="project" value="UniProtKB-ARBA"/>
</dbReference>
<feature type="compositionally biased region" description="Low complexity" evidence="7">
    <location>
        <begin position="1366"/>
        <end position="1391"/>
    </location>
</feature>
<dbReference type="InterPro" id="IPR020806">
    <property type="entry name" value="PKS_PP-bd"/>
</dbReference>
<dbReference type="PROSITE" id="PS00012">
    <property type="entry name" value="PHOSPHOPANTETHEINE"/>
    <property type="match status" value="1"/>
</dbReference>
<dbReference type="PROSITE" id="PS50075">
    <property type="entry name" value="CARRIER"/>
    <property type="match status" value="1"/>
</dbReference>
<evidence type="ECO:0008006" key="13">
    <source>
        <dbReference type="Google" id="ProtNLM"/>
    </source>
</evidence>
<dbReference type="InterPro" id="IPR049900">
    <property type="entry name" value="PKS_mFAS_DH"/>
</dbReference>
<dbReference type="Gene3D" id="3.40.366.10">
    <property type="entry name" value="Malonyl-Coenzyme A Acyl Carrier Protein, domain 2"/>
    <property type="match status" value="1"/>
</dbReference>
<dbReference type="SMART" id="SM00829">
    <property type="entry name" value="PKS_ER"/>
    <property type="match status" value="1"/>
</dbReference>
<dbReference type="GO" id="GO:0004312">
    <property type="term" value="F:fatty acid synthase activity"/>
    <property type="evidence" value="ECO:0007669"/>
    <property type="project" value="TreeGrafter"/>
</dbReference>
<feature type="region of interest" description="Disordered" evidence="7">
    <location>
        <begin position="1354"/>
        <end position="1405"/>
    </location>
</feature>
<dbReference type="PANTHER" id="PTHR43775:SF18">
    <property type="entry name" value="ENZYME, PUTATIVE (JCVI)-RELATED"/>
    <property type="match status" value="1"/>
</dbReference>
<feature type="domain" description="PKS/mFAS DH" evidence="10">
    <location>
        <begin position="876"/>
        <end position="1185"/>
    </location>
</feature>
<keyword evidence="5" id="KW-0511">Multifunctional enzyme</keyword>
<dbReference type="FunFam" id="3.40.50.720:FF:000209">
    <property type="entry name" value="Polyketide synthase Pks12"/>
    <property type="match status" value="1"/>
</dbReference>
<dbReference type="PROSITE" id="PS52019">
    <property type="entry name" value="PKS_MFAS_DH"/>
    <property type="match status" value="1"/>
</dbReference>
<dbReference type="Pfam" id="PF00109">
    <property type="entry name" value="ketoacyl-synt"/>
    <property type="match status" value="1"/>
</dbReference>
<dbReference type="GO" id="GO:0031177">
    <property type="term" value="F:phosphopantetheine binding"/>
    <property type="evidence" value="ECO:0007669"/>
    <property type="project" value="InterPro"/>
</dbReference>
<dbReference type="PROSITE" id="PS01162">
    <property type="entry name" value="QOR_ZETA_CRYSTAL"/>
    <property type="match status" value="1"/>
</dbReference>
<dbReference type="SMART" id="SM00822">
    <property type="entry name" value="PKS_KR"/>
    <property type="match status" value="1"/>
</dbReference>
<dbReference type="PANTHER" id="PTHR43775">
    <property type="entry name" value="FATTY ACID SYNTHASE"/>
    <property type="match status" value="1"/>
</dbReference>
<dbReference type="InterPro" id="IPR056501">
    <property type="entry name" value="NAD-bd_HRPKS_sdrA"/>
</dbReference>
<dbReference type="InterPro" id="IPR042104">
    <property type="entry name" value="PKS_dehydratase_sf"/>
</dbReference>
<dbReference type="Gene3D" id="3.10.129.110">
    <property type="entry name" value="Polyketide synthase dehydratase"/>
    <property type="match status" value="1"/>
</dbReference>
<dbReference type="InterPro" id="IPR002364">
    <property type="entry name" value="Quin_OxRdtase/zeta-crystal_CS"/>
</dbReference>
<dbReference type="Pfam" id="PF02801">
    <property type="entry name" value="Ketoacyl-synt_C"/>
    <property type="match status" value="1"/>
</dbReference>
<dbReference type="InterPro" id="IPR006162">
    <property type="entry name" value="Ppantetheine_attach_site"/>
</dbReference>
<dbReference type="GO" id="GO:0030639">
    <property type="term" value="P:polyketide biosynthetic process"/>
    <property type="evidence" value="ECO:0007669"/>
    <property type="project" value="UniProtKB-ARBA"/>
</dbReference>
<dbReference type="InterPro" id="IPR016039">
    <property type="entry name" value="Thiolase-like"/>
</dbReference>
<evidence type="ECO:0000256" key="5">
    <source>
        <dbReference type="ARBA" id="ARBA00023268"/>
    </source>
</evidence>
<dbReference type="SUPFAM" id="SSF52151">
    <property type="entry name" value="FabD/lysophospholipase-like"/>
    <property type="match status" value="1"/>
</dbReference>
<dbReference type="SUPFAM" id="SSF53901">
    <property type="entry name" value="Thiolase-like"/>
    <property type="match status" value="1"/>
</dbReference>
<dbReference type="InterPro" id="IPR050091">
    <property type="entry name" value="PKS_NRPS_Biosynth_Enz"/>
</dbReference>
<keyword evidence="1" id="KW-0596">Phosphopantetheine</keyword>
<dbReference type="Gene3D" id="1.10.1200.10">
    <property type="entry name" value="ACP-like"/>
    <property type="match status" value="1"/>
</dbReference>
<dbReference type="InterPro" id="IPR020843">
    <property type="entry name" value="ER"/>
</dbReference>
<feature type="region of interest" description="N-terminal hotdog fold" evidence="6">
    <location>
        <begin position="876"/>
        <end position="1012"/>
    </location>
</feature>
<evidence type="ECO:0000256" key="7">
    <source>
        <dbReference type="SAM" id="MobiDB-lite"/>
    </source>
</evidence>
<keyword evidence="4" id="KW-0560">Oxidoreductase</keyword>
<dbReference type="Pfam" id="PF23114">
    <property type="entry name" value="NAD-bd_HRPKS_sdrA"/>
    <property type="match status" value="1"/>
</dbReference>
<dbReference type="InterPro" id="IPR020807">
    <property type="entry name" value="PKS_DH"/>
</dbReference>
<dbReference type="Gene3D" id="3.90.180.10">
    <property type="entry name" value="Medium-chain alcohol dehydrogenases, catalytic domain"/>
    <property type="match status" value="1"/>
</dbReference>
<dbReference type="Pfam" id="PF08659">
    <property type="entry name" value="KR"/>
    <property type="match status" value="1"/>
</dbReference>
<dbReference type="GeneID" id="89936755"/>
<feature type="active site" description="Proton donor; for dehydratase activity" evidence="6">
    <location>
        <position position="1091"/>
    </location>
</feature>
<feature type="compositionally biased region" description="Polar residues" evidence="7">
    <location>
        <begin position="1392"/>
        <end position="1405"/>
    </location>
</feature>
<dbReference type="Pfam" id="PF00698">
    <property type="entry name" value="Acyl_transf_1"/>
    <property type="match status" value="1"/>
</dbReference>
<evidence type="ECO:0000313" key="12">
    <source>
        <dbReference type="Proteomes" id="UP001302812"/>
    </source>
</evidence>
<dbReference type="Gene3D" id="3.40.50.720">
    <property type="entry name" value="NAD(P)-binding Rossmann-like Domain"/>
    <property type="match status" value="3"/>
</dbReference>
<dbReference type="Pfam" id="PF13602">
    <property type="entry name" value="ADH_zinc_N_2"/>
    <property type="match status" value="1"/>
</dbReference>
<dbReference type="InterPro" id="IPR009081">
    <property type="entry name" value="PP-bd_ACP"/>
</dbReference>
<dbReference type="Pfam" id="PF21089">
    <property type="entry name" value="PKS_DH_N"/>
    <property type="match status" value="1"/>
</dbReference>
<dbReference type="InterPro" id="IPR036291">
    <property type="entry name" value="NAD(P)-bd_dom_sf"/>
</dbReference>
<proteinExistence type="predicted"/>
<evidence type="ECO:0000256" key="6">
    <source>
        <dbReference type="PROSITE-ProRule" id="PRU01363"/>
    </source>
</evidence>
<keyword evidence="12" id="KW-1185">Reference proteome</keyword>
<dbReference type="InterPro" id="IPR013968">
    <property type="entry name" value="PKS_KR"/>
</dbReference>
<dbReference type="Gene3D" id="3.40.47.10">
    <property type="match status" value="1"/>
</dbReference>
<dbReference type="GO" id="GO:0008270">
    <property type="term" value="F:zinc ion binding"/>
    <property type="evidence" value="ECO:0007669"/>
    <property type="project" value="InterPro"/>
</dbReference>
<dbReference type="Pfam" id="PF14765">
    <property type="entry name" value="PS-DH"/>
    <property type="match status" value="1"/>
</dbReference>
<dbReference type="Proteomes" id="UP001302812">
    <property type="component" value="Unassembled WGS sequence"/>
</dbReference>
<keyword evidence="3" id="KW-0808">Transferase</keyword>
<evidence type="ECO:0000259" key="9">
    <source>
        <dbReference type="PROSITE" id="PS52004"/>
    </source>
</evidence>
<evidence type="ECO:0000256" key="2">
    <source>
        <dbReference type="ARBA" id="ARBA00022553"/>
    </source>
</evidence>
<dbReference type="SMART" id="SM00827">
    <property type="entry name" value="PKS_AT"/>
    <property type="match status" value="1"/>
</dbReference>
<dbReference type="SUPFAM" id="SSF47336">
    <property type="entry name" value="ACP-like"/>
    <property type="match status" value="1"/>
</dbReference>
<dbReference type="InterPro" id="IPR014031">
    <property type="entry name" value="Ketoacyl_synth_C"/>
</dbReference>
<keyword evidence="2" id="KW-0597">Phosphoprotein</keyword>
<dbReference type="SUPFAM" id="SSF50129">
    <property type="entry name" value="GroES-like"/>
    <property type="match status" value="1"/>
</dbReference>
<organism evidence="11 12">
    <name type="scientific">Canariomyces notabilis</name>
    <dbReference type="NCBI Taxonomy" id="2074819"/>
    <lineage>
        <taxon>Eukaryota</taxon>
        <taxon>Fungi</taxon>
        <taxon>Dikarya</taxon>
        <taxon>Ascomycota</taxon>
        <taxon>Pezizomycotina</taxon>
        <taxon>Sordariomycetes</taxon>
        <taxon>Sordariomycetidae</taxon>
        <taxon>Sordariales</taxon>
        <taxon>Chaetomiaceae</taxon>
        <taxon>Canariomyces</taxon>
    </lineage>
</organism>
<evidence type="ECO:0000256" key="4">
    <source>
        <dbReference type="ARBA" id="ARBA00023002"/>
    </source>
</evidence>
<dbReference type="Pfam" id="PF00550">
    <property type="entry name" value="PP-binding"/>
    <property type="match status" value="1"/>
</dbReference>
<protein>
    <recommendedName>
        <fullName evidence="13">Polyketide synthase</fullName>
    </recommendedName>
</protein>
<feature type="active site" description="Proton acceptor; for dehydratase activity" evidence="6">
    <location>
        <position position="908"/>
    </location>
</feature>
<dbReference type="SUPFAM" id="SSF55048">
    <property type="entry name" value="Probable ACP-binding domain of malonyl-CoA ACP transacylase"/>
    <property type="match status" value="1"/>
</dbReference>
<dbReference type="EMBL" id="MU853340">
    <property type="protein sequence ID" value="KAK4113196.1"/>
    <property type="molecule type" value="Genomic_DNA"/>
</dbReference>
<feature type="domain" description="Ketosynthase family 3 (KS3)" evidence="9">
    <location>
        <begin position="1"/>
        <end position="374"/>
    </location>
</feature>
<dbReference type="SMART" id="SM00823">
    <property type="entry name" value="PKS_PP"/>
    <property type="match status" value="1"/>
</dbReference>
<reference evidence="11" key="2">
    <citation type="submission" date="2023-05" db="EMBL/GenBank/DDBJ databases">
        <authorList>
            <consortium name="Lawrence Berkeley National Laboratory"/>
            <person name="Steindorff A."/>
            <person name="Hensen N."/>
            <person name="Bonometti L."/>
            <person name="Westerberg I."/>
            <person name="Brannstrom I.O."/>
            <person name="Guillou S."/>
            <person name="Cros-Aarteil S."/>
            <person name="Calhoun S."/>
            <person name="Haridas S."/>
            <person name="Kuo A."/>
            <person name="Mondo S."/>
            <person name="Pangilinan J."/>
            <person name="Riley R."/>
            <person name="Labutti K."/>
            <person name="Andreopoulos B."/>
            <person name="Lipzen A."/>
            <person name="Chen C."/>
            <person name="Yanf M."/>
            <person name="Daum C."/>
            <person name="Ng V."/>
            <person name="Clum A."/>
            <person name="Ohm R."/>
            <person name="Martin F."/>
            <person name="Silar P."/>
            <person name="Natvig D."/>
            <person name="Lalanne C."/>
            <person name="Gautier V."/>
            <person name="Ament-Velasquez S.L."/>
            <person name="Kruys A."/>
            <person name="Hutchinson M.I."/>
            <person name="Powell A.J."/>
            <person name="Barry K."/>
            <person name="Miller A.N."/>
            <person name="Grigoriev I.V."/>
            <person name="Debuchy R."/>
            <person name="Gladieux P."/>
            <person name="Thoren M.H."/>
            <person name="Johannesson H."/>
        </authorList>
    </citation>
    <scope>NUCLEOTIDE SEQUENCE</scope>
    <source>
        <strain evidence="11">CBS 508.74</strain>
    </source>
</reference>
<dbReference type="InterPro" id="IPR013154">
    <property type="entry name" value="ADH-like_N"/>
</dbReference>
<dbReference type="InterPro" id="IPR011032">
    <property type="entry name" value="GroES-like_sf"/>
</dbReference>
<dbReference type="Pfam" id="PF08240">
    <property type="entry name" value="ADH_N"/>
    <property type="match status" value="1"/>
</dbReference>
<reference evidence="11" key="1">
    <citation type="journal article" date="2023" name="Mol. Phylogenet. Evol.">
        <title>Genome-scale phylogeny and comparative genomics of the fungal order Sordariales.</title>
        <authorList>
            <person name="Hensen N."/>
            <person name="Bonometti L."/>
            <person name="Westerberg I."/>
            <person name="Brannstrom I.O."/>
            <person name="Guillou S."/>
            <person name="Cros-Aarteil S."/>
            <person name="Calhoun S."/>
            <person name="Haridas S."/>
            <person name="Kuo A."/>
            <person name="Mondo S."/>
            <person name="Pangilinan J."/>
            <person name="Riley R."/>
            <person name="LaButti K."/>
            <person name="Andreopoulos B."/>
            <person name="Lipzen A."/>
            <person name="Chen C."/>
            <person name="Yan M."/>
            <person name="Daum C."/>
            <person name="Ng V."/>
            <person name="Clum A."/>
            <person name="Steindorff A."/>
            <person name="Ohm R.A."/>
            <person name="Martin F."/>
            <person name="Silar P."/>
            <person name="Natvig D.O."/>
            <person name="Lalanne C."/>
            <person name="Gautier V."/>
            <person name="Ament-Velasquez S.L."/>
            <person name="Kruys A."/>
            <person name="Hutchinson M.I."/>
            <person name="Powell A.J."/>
            <person name="Barry K."/>
            <person name="Miller A.N."/>
            <person name="Grigoriev I.V."/>
            <person name="Debuchy R."/>
            <person name="Gladieux P."/>
            <person name="Hiltunen Thoren M."/>
            <person name="Johannesson H."/>
        </authorList>
    </citation>
    <scope>NUCLEOTIDE SEQUENCE</scope>
    <source>
        <strain evidence="11">CBS 508.74</strain>
    </source>
</reference>
<dbReference type="InterPro" id="IPR016036">
    <property type="entry name" value="Malonyl_transacylase_ACP-bd"/>
</dbReference>
<accession>A0AAN6YSY7</accession>
<dbReference type="SUPFAM" id="SSF51735">
    <property type="entry name" value="NAD(P)-binding Rossmann-fold domains"/>
    <property type="match status" value="3"/>
</dbReference>
<name>A0AAN6YSY7_9PEZI</name>
<dbReference type="InterPro" id="IPR036736">
    <property type="entry name" value="ACP-like_sf"/>
</dbReference>
<dbReference type="Gene3D" id="3.30.70.3290">
    <property type="match status" value="1"/>
</dbReference>
<dbReference type="GO" id="GO:0006633">
    <property type="term" value="P:fatty acid biosynthetic process"/>
    <property type="evidence" value="ECO:0007669"/>
    <property type="project" value="TreeGrafter"/>
</dbReference>
<dbReference type="SMART" id="SM00825">
    <property type="entry name" value="PKS_KS"/>
    <property type="match status" value="1"/>
</dbReference>